<sequence>MSIVNLLFSAIAGKRTTIGVLELDALLTESTSLSSQITEYPVEDGTVISDHITQESERLSLSGVITSAGTLFNISLGKYKLIEAKETLRELHSRRELITIVTGLDVYEDFAIESLEIERNSDDGERLNVKAEFRKINKVTLRTEEMPPEKVDASTKGKAGQTKANAGKAATGKPTDGQARKTILSQKTGKGV</sequence>
<evidence type="ECO:0000313" key="4">
    <source>
        <dbReference type="EMBL" id="SUU98447.1"/>
    </source>
</evidence>
<organism evidence="4 5">
    <name type="scientific">Avibacterium paragallinarum</name>
    <name type="common">Haemophilus gallinarum</name>
    <dbReference type="NCBI Taxonomy" id="728"/>
    <lineage>
        <taxon>Bacteria</taxon>
        <taxon>Pseudomonadati</taxon>
        <taxon>Pseudomonadota</taxon>
        <taxon>Gammaproteobacteria</taxon>
        <taxon>Pasteurellales</taxon>
        <taxon>Pasteurellaceae</taxon>
        <taxon>Avibacterium</taxon>
    </lineage>
</organism>
<reference evidence="4 5" key="1">
    <citation type="submission" date="2018-06" db="EMBL/GenBank/DDBJ databases">
        <authorList>
            <consortium name="Pathogen Informatics"/>
            <person name="Doyle S."/>
        </authorList>
    </citation>
    <scope>NUCLEOTIDE SEQUENCE [LARGE SCALE GENOMIC DNA]</scope>
    <source>
        <strain evidence="4 5">NCTC10926</strain>
    </source>
</reference>
<gene>
    <name evidence="3" type="ORF">NCTC10926_01267</name>
    <name evidence="4" type="ORF">NCTC10926_01879</name>
</gene>
<dbReference type="RefSeq" id="WP_046099084.1">
    <property type="nucleotide sequence ID" value="NZ_LAEN01000138.1"/>
</dbReference>
<dbReference type="Proteomes" id="UP000254620">
    <property type="component" value="Unassembled WGS sequence"/>
</dbReference>
<dbReference type="AlphaFoldDB" id="A0A0F5EPQ5"/>
<feature type="compositionally biased region" description="Low complexity" evidence="1">
    <location>
        <begin position="156"/>
        <end position="175"/>
    </location>
</feature>
<dbReference type="EMBL" id="UFSW01000001">
    <property type="protein sequence ID" value="SUU97869.1"/>
    <property type="molecule type" value="Genomic_DNA"/>
</dbReference>
<dbReference type="OrthoDB" id="5690743at2"/>
<accession>A0A0F5EPQ5</accession>
<evidence type="ECO:0000313" key="3">
    <source>
        <dbReference type="EMBL" id="SUU97869.1"/>
    </source>
</evidence>
<protein>
    <recommendedName>
        <fullName evidence="2">Dit-like phage tail protein N-terminal domain-containing protein</fullName>
    </recommendedName>
</protein>
<dbReference type="InterPro" id="IPR048494">
    <property type="entry name" value="Dit-like_N"/>
</dbReference>
<evidence type="ECO:0000256" key="1">
    <source>
        <dbReference type="SAM" id="MobiDB-lite"/>
    </source>
</evidence>
<dbReference type="EMBL" id="UFSW01000001">
    <property type="protein sequence ID" value="SUU98447.1"/>
    <property type="molecule type" value="Genomic_DNA"/>
</dbReference>
<name>A0A0F5EPQ5_AVIPA</name>
<feature type="compositionally biased region" description="Basic and acidic residues" evidence="1">
    <location>
        <begin position="144"/>
        <end position="155"/>
    </location>
</feature>
<feature type="compositionally biased region" description="Polar residues" evidence="1">
    <location>
        <begin position="183"/>
        <end position="192"/>
    </location>
</feature>
<feature type="region of interest" description="Disordered" evidence="1">
    <location>
        <begin position="144"/>
        <end position="192"/>
    </location>
</feature>
<dbReference type="eggNOG" id="ENOG5032F2B">
    <property type="taxonomic scope" value="Bacteria"/>
</dbReference>
<evidence type="ECO:0000259" key="2">
    <source>
        <dbReference type="Pfam" id="PF21821"/>
    </source>
</evidence>
<feature type="domain" description="Dit-like phage tail protein N-terminal" evidence="2">
    <location>
        <begin position="23"/>
        <end position="145"/>
    </location>
</feature>
<dbReference type="eggNOG" id="ENOG50333PN">
    <property type="taxonomic scope" value="Bacteria"/>
</dbReference>
<proteinExistence type="predicted"/>
<dbReference type="Pfam" id="PF21821">
    <property type="entry name" value="Dit_like"/>
    <property type="match status" value="1"/>
</dbReference>
<dbReference type="STRING" id="728.VY92_04110"/>
<evidence type="ECO:0000313" key="5">
    <source>
        <dbReference type="Proteomes" id="UP000254620"/>
    </source>
</evidence>